<sequence length="165" mass="17385">MTIDHILDDEPRRSIWLVTLADVMMLLVGFFVFLQVNPNVDARALSQSMREGFGLATDVPIALEANVVQGFAPGSAVLPPHDIAAWVRAVTTDPRTTVRVTGGTDGTPGDVDPRTQSGAILAVDRARAVAAAIAADVPAGRIAIDTRPGAGRAVQLTISYDGETR</sequence>
<dbReference type="EMBL" id="JBHUFC010000001">
    <property type="protein sequence ID" value="MFD1786096.1"/>
    <property type="molecule type" value="Genomic_DNA"/>
</dbReference>
<keyword evidence="3" id="KW-1185">Reference proteome</keyword>
<keyword evidence="2" id="KW-0966">Cell projection</keyword>
<dbReference type="RefSeq" id="WP_380937753.1">
    <property type="nucleotide sequence ID" value="NZ_JBHUFC010000001.1"/>
</dbReference>
<comment type="caution">
    <text evidence="2">The sequence shown here is derived from an EMBL/GenBank/DDBJ whole genome shotgun (WGS) entry which is preliminary data.</text>
</comment>
<accession>A0ABW4N895</accession>
<evidence type="ECO:0000256" key="1">
    <source>
        <dbReference type="SAM" id="Phobius"/>
    </source>
</evidence>
<keyword evidence="2" id="KW-0969">Cilium</keyword>
<keyword evidence="1" id="KW-0812">Transmembrane</keyword>
<dbReference type="Proteomes" id="UP001597283">
    <property type="component" value="Unassembled WGS sequence"/>
</dbReference>
<evidence type="ECO:0000313" key="2">
    <source>
        <dbReference type="EMBL" id="MFD1786096.1"/>
    </source>
</evidence>
<reference evidence="3" key="1">
    <citation type="journal article" date="2019" name="Int. J. Syst. Evol. Microbiol.">
        <title>The Global Catalogue of Microorganisms (GCM) 10K type strain sequencing project: providing services to taxonomists for standard genome sequencing and annotation.</title>
        <authorList>
            <consortium name="The Broad Institute Genomics Platform"/>
            <consortium name="The Broad Institute Genome Sequencing Center for Infectious Disease"/>
            <person name="Wu L."/>
            <person name="Ma J."/>
        </authorList>
    </citation>
    <scope>NUCLEOTIDE SEQUENCE [LARGE SCALE GENOMIC DNA]</scope>
    <source>
        <strain evidence="3">Q85</strain>
    </source>
</reference>
<name>A0ABW4N895_9SPHN</name>
<dbReference type="InterPro" id="IPR036737">
    <property type="entry name" value="OmpA-like_sf"/>
</dbReference>
<gene>
    <name evidence="2" type="ORF">ACFSC3_00780</name>
</gene>
<organism evidence="2 3">
    <name type="scientific">Sphingomonas floccifaciens</name>
    <dbReference type="NCBI Taxonomy" id="1844115"/>
    <lineage>
        <taxon>Bacteria</taxon>
        <taxon>Pseudomonadati</taxon>
        <taxon>Pseudomonadota</taxon>
        <taxon>Alphaproteobacteria</taxon>
        <taxon>Sphingomonadales</taxon>
        <taxon>Sphingomonadaceae</taxon>
        <taxon>Sphingomonas</taxon>
    </lineage>
</organism>
<evidence type="ECO:0000313" key="3">
    <source>
        <dbReference type="Proteomes" id="UP001597283"/>
    </source>
</evidence>
<keyword evidence="1" id="KW-1133">Transmembrane helix</keyword>
<keyword evidence="1" id="KW-0472">Membrane</keyword>
<feature type="transmembrane region" description="Helical" evidence="1">
    <location>
        <begin position="15"/>
        <end position="34"/>
    </location>
</feature>
<protein>
    <submittedName>
        <fullName evidence="2">Flagellar motor protein MotB</fullName>
    </submittedName>
</protein>
<dbReference type="SUPFAM" id="SSF103088">
    <property type="entry name" value="OmpA-like"/>
    <property type="match status" value="1"/>
</dbReference>
<keyword evidence="2" id="KW-0282">Flagellum</keyword>
<proteinExistence type="predicted"/>